<comment type="caution">
    <text evidence="1">The sequence shown here is derived from an EMBL/GenBank/DDBJ whole genome shotgun (WGS) entry which is preliminary data.</text>
</comment>
<accession>A0ABU3UQE7</accession>
<evidence type="ECO:0000313" key="2">
    <source>
        <dbReference type="Proteomes" id="UP001257627"/>
    </source>
</evidence>
<evidence type="ECO:0000313" key="1">
    <source>
        <dbReference type="EMBL" id="MDU8996137.1"/>
    </source>
</evidence>
<name>A0ABU3UQE7_9ACTN</name>
<keyword evidence="2" id="KW-1185">Reference proteome</keyword>
<dbReference type="EMBL" id="JARAKF010000001">
    <property type="protein sequence ID" value="MDU8996137.1"/>
    <property type="molecule type" value="Genomic_DNA"/>
</dbReference>
<gene>
    <name evidence="1" type="ORF">PU648_28045</name>
</gene>
<dbReference type="RefSeq" id="WP_316733874.1">
    <property type="nucleotide sequence ID" value="NZ_JARAKF010000001.1"/>
</dbReference>
<sequence length="159" mass="16580">MEDSNYRSTQEDTMSTFISRSGRSRSVKIAGLVLVCAALFILAAASPSQAWSWDSTVWVKGTVKCGAVGLNYHPTAVSMTVKDQTATATVDTVVPAGSYKLSEAFTDIPDKSGATGTATITCEAGSGGGILGDTKTSDVRVTVTRPFFGNELDVTLTAV</sequence>
<protein>
    <submittedName>
        <fullName evidence="1">Uncharacterized protein</fullName>
    </submittedName>
</protein>
<proteinExistence type="predicted"/>
<organism evidence="1 2">
    <name type="scientific">Streptomyces mirabilis</name>
    <dbReference type="NCBI Taxonomy" id="68239"/>
    <lineage>
        <taxon>Bacteria</taxon>
        <taxon>Bacillati</taxon>
        <taxon>Actinomycetota</taxon>
        <taxon>Actinomycetes</taxon>
        <taxon>Kitasatosporales</taxon>
        <taxon>Streptomycetaceae</taxon>
        <taxon>Streptomyces</taxon>
    </lineage>
</organism>
<dbReference type="Proteomes" id="UP001257627">
    <property type="component" value="Unassembled WGS sequence"/>
</dbReference>
<reference evidence="1 2" key="1">
    <citation type="submission" date="2023-02" db="EMBL/GenBank/DDBJ databases">
        <authorList>
            <person name="Maleckis M."/>
        </authorList>
    </citation>
    <scope>NUCLEOTIDE SEQUENCE [LARGE SCALE GENOMIC DNA]</scope>
    <source>
        <strain evidence="1 2">P8-A2</strain>
    </source>
</reference>